<evidence type="ECO:0008006" key="3">
    <source>
        <dbReference type="Google" id="ProtNLM"/>
    </source>
</evidence>
<proteinExistence type="predicted"/>
<dbReference type="EMBL" id="BMPI01000070">
    <property type="protein sequence ID" value="GGM75416.1"/>
    <property type="molecule type" value="Genomic_DNA"/>
</dbReference>
<accession>A0A917X6L6</accession>
<reference evidence="1" key="2">
    <citation type="submission" date="2020-09" db="EMBL/GenBank/DDBJ databases">
        <authorList>
            <person name="Sun Q."/>
            <person name="Ohkuma M."/>
        </authorList>
    </citation>
    <scope>NUCLEOTIDE SEQUENCE</scope>
    <source>
        <strain evidence="1">JCM 19831</strain>
    </source>
</reference>
<protein>
    <recommendedName>
        <fullName evidence="3">Transposase</fullName>
    </recommendedName>
</protein>
<dbReference type="AlphaFoldDB" id="A0A917X6L6"/>
<name>A0A917X6L6_9ACTN</name>
<organism evidence="1 2">
    <name type="scientific">Dactylosporangium sucinum</name>
    <dbReference type="NCBI Taxonomy" id="1424081"/>
    <lineage>
        <taxon>Bacteria</taxon>
        <taxon>Bacillati</taxon>
        <taxon>Actinomycetota</taxon>
        <taxon>Actinomycetes</taxon>
        <taxon>Micromonosporales</taxon>
        <taxon>Micromonosporaceae</taxon>
        <taxon>Dactylosporangium</taxon>
    </lineage>
</organism>
<reference evidence="1" key="1">
    <citation type="journal article" date="2014" name="Int. J. Syst. Evol. Microbiol.">
        <title>Complete genome sequence of Corynebacterium casei LMG S-19264T (=DSM 44701T), isolated from a smear-ripened cheese.</title>
        <authorList>
            <consortium name="US DOE Joint Genome Institute (JGI-PGF)"/>
            <person name="Walter F."/>
            <person name="Albersmeier A."/>
            <person name="Kalinowski J."/>
            <person name="Ruckert C."/>
        </authorList>
    </citation>
    <scope>NUCLEOTIDE SEQUENCE</scope>
    <source>
        <strain evidence="1">JCM 19831</strain>
    </source>
</reference>
<keyword evidence="2" id="KW-1185">Reference proteome</keyword>
<dbReference type="Proteomes" id="UP000642070">
    <property type="component" value="Unassembled WGS sequence"/>
</dbReference>
<evidence type="ECO:0000313" key="2">
    <source>
        <dbReference type="Proteomes" id="UP000642070"/>
    </source>
</evidence>
<comment type="caution">
    <text evidence="1">The sequence shown here is derived from an EMBL/GenBank/DDBJ whole genome shotgun (WGS) entry which is preliminary data.</text>
</comment>
<evidence type="ECO:0000313" key="1">
    <source>
        <dbReference type="EMBL" id="GGM75416.1"/>
    </source>
</evidence>
<gene>
    <name evidence="1" type="ORF">GCM10007977_091270</name>
</gene>
<sequence>MKLAEWARRNGVHPQSGFRWSREGTMPVPGRRLACGTIMALIADDVAQGQAVSTPRCRRLIGGPTWTGRVARGAAWATGQDLLLSCVVSEVGSALKGRRKKFLALLSDPGVSTTLPRSTTTWSVT</sequence>